<dbReference type="AlphaFoldDB" id="A0A1M5WBL9"/>
<evidence type="ECO:0000259" key="5">
    <source>
        <dbReference type="PROSITE" id="PS51918"/>
    </source>
</evidence>
<dbReference type="InterPro" id="IPR013785">
    <property type="entry name" value="Aldolase_TIM"/>
</dbReference>
<dbReference type="Pfam" id="PF04055">
    <property type="entry name" value="Radical_SAM"/>
    <property type="match status" value="1"/>
</dbReference>
<dbReference type="InterPro" id="IPR050377">
    <property type="entry name" value="Radical_SAM_PqqE_MftC-like"/>
</dbReference>
<keyword evidence="3" id="KW-0408">Iron</keyword>
<dbReference type="EMBL" id="FQXO01000097">
    <property type="protein sequence ID" value="SHH84594.1"/>
    <property type="molecule type" value="Genomic_DNA"/>
</dbReference>
<dbReference type="SFLD" id="SFLDG01067">
    <property type="entry name" value="SPASM/twitch_domain_containing"/>
    <property type="match status" value="1"/>
</dbReference>
<keyword evidence="2" id="KW-0479">Metal-binding</keyword>
<gene>
    <name evidence="6" type="ORF">SAMN02745135_02382</name>
</gene>
<sequence length="388" mass="44942">MNSYIGVKENVKVFFYQDRIIIKNIYSDAYFIVGKEVGFILYLISKNKRIDELIENIGYLYDIPVSKAKDILFKTIELLKDYIKISDKEFKRGEILLDFEDLKLCRTFKDLKQKSEYPTEIVLYLTKHCIRNCLYCKEKAVTDNGIEKDNFFLDIDRLEALVNEQRNVTDWVLTGGEPLLHPNIIQISGLIKRRSNAKLSIATKGVPDLQIIKLLCDESLIDCFCFSLDSIQPDTVNYLSGSETTFSDISNCIKLVKDAGIEININTVLTTKNYLQINDIVEFCKTNQIPKINFLVAEEKGRCRDFLLLNNEQILFCKETIKELAIRYHQYTMPVLKVKDKFNNCYNCSNLYNRLIIKYDGSVELCNGKYLGNLDGNTIKNVWDKFAL</sequence>
<protein>
    <submittedName>
        <fullName evidence="6">Radical SAM superfamily enzyme, MoaA/NifB/PqqE/SkfB family</fullName>
    </submittedName>
</protein>
<dbReference type="PANTHER" id="PTHR11228">
    <property type="entry name" value="RADICAL SAM DOMAIN PROTEIN"/>
    <property type="match status" value="1"/>
</dbReference>
<evidence type="ECO:0000256" key="1">
    <source>
        <dbReference type="ARBA" id="ARBA00022691"/>
    </source>
</evidence>
<dbReference type="SFLD" id="SFLDS00029">
    <property type="entry name" value="Radical_SAM"/>
    <property type="match status" value="1"/>
</dbReference>
<proteinExistence type="predicted"/>
<accession>A0A1M5WBL9</accession>
<dbReference type="Gene3D" id="3.20.20.70">
    <property type="entry name" value="Aldolase class I"/>
    <property type="match status" value="1"/>
</dbReference>
<evidence type="ECO:0000313" key="6">
    <source>
        <dbReference type="EMBL" id="SHH84594.1"/>
    </source>
</evidence>
<name>A0A1M5WBL9_9FIRM</name>
<dbReference type="OrthoDB" id="9763993at2"/>
<dbReference type="Proteomes" id="UP000183967">
    <property type="component" value="Unassembled WGS sequence"/>
</dbReference>
<evidence type="ECO:0000256" key="3">
    <source>
        <dbReference type="ARBA" id="ARBA00023004"/>
    </source>
</evidence>
<dbReference type="CDD" id="cd01335">
    <property type="entry name" value="Radical_SAM"/>
    <property type="match status" value="1"/>
</dbReference>
<dbReference type="InterPro" id="IPR007197">
    <property type="entry name" value="rSAM"/>
</dbReference>
<feature type="domain" description="Radical SAM core" evidence="5">
    <location>
        <begin position="115"/>
        <end position="327"/>
    </location>
</feature>
<dbReference type="SUPFAM" id="SSF102114">
    <property type="entry name" value="Radical SAM enzymes"/>
    <property type="match status" value="1"/>
</dbReference>
<keyword evidence="7" id="KW-1185">Reference proteome</keyword>
<evidence type="ECO:0000256" key="2">
    <source>
        <dbReference type="ARBA" id="ARBA00022723"/>
    </source>
</evidence>
<reference evidence="7" key="1">
    <citation type="submission" date="2016-11" db="EMBL/GenBank/DDBJ databases">
        <authorList>
            <person name="Varghese N."/>
            <person name="Submissions S."/>
        </authorList>
    </citation>
    <scope>NUCLEOTIDE SEQUENCE [LARGE SCALE GENOMIC DNA]</scope>
    <source>
        <strain evidence="7">DSM 13643</strain>
    </source>
</reference>
<evidence type="ECO:0000313" key="7">
    <source>
        <dbReference type="Proteomes" id="UP000183967"/>
    </source>
</evidence>
<dbReference type="GO" id="GO:0051536">
    <property type="term" value="F:iron-sulfur cluster binding"/>
    <property type="evidence" value="ECO:0007669"/>
    <property type="project" value="UniProtKB-KW"/>
</dbReference>
<keyword evidence="1" id="KW-0949">S-adenosyl-L-methionine</keyword>
<dbReference type="InterPro" id="IPR058240">
    <property type="entry name" value="rSAM_sf"/>
</dbReference>
<dbReference type="GO" id="GO:0003824">
    <property type="term" value="F:catalytic activity"/>
    <property type="evidence" value="ECO:0007669"/>
    <property type="project" value="InterPro"/>
</dbReference>
<keyword evidence="4" id="KW-0411">Iron-sulfur</keyword>
<dbReference type="PANTHER" id="PTHR11228:SF7">
    <property type="entry name" value="PQQA PEPTIDE CYCLASE"/>
    <property type="match status" value="1"/>
</dbReference>
<dbReference type="RefSeq" id="WP_073197869.1">
    <property type="nucleotide sequence ID" value="NZ_FQXO01000097.1"/>
</dbReference>
<dbReference type="PROSITE" id="PS51918">
    <property type="entry name" value="RADICAL_SAM"/>
    <property type="match status" value="1"/>
</dbReference>
<organism evidence="6 7">
    <name type="scientific">Caloranaerobacter azorensis DSM 13643</name>
    <dbReference type="NCBI Taxonomy" id="1121264"/>
    <lineage>
        <taxon>Bacteria</taxon>
        <taxon>Bacillati</taxon>
        <taxon>Bacillota</taxon>
        <taxon>Tissierellia</taxon>
        <taxon>Tissierellales</taxon>
        <taxon>Thermohalobacteraceae</taxon>
        <taxon>Caloranaerobacter</taxon>
    </lineage>
</organism>
<dbReference type="GO" id="GO:0046872">
    <property type="term" value="F:metal ion binding"/>
    <property type="evidence" value="ECO:0007669"/>
    <property type="project" value="UniProtKB-KW"/>
</dbReference>
<evidence type="ECO:0000256" key="4">
    <source>
        <dbReference type="ARBA" id="ARBA00023014"/>
    </source>
</evidence>